<keyword evidence="4" id="KW-1185">Reference proteome</keyword>
<dbReference type="InterPro" id="IPR008988">
    <property type="entry name" value="Transcriptional_repressor_C"/>
</dbReference>
<evidence type="ECO:0000313" key="4">
    <source>
        <dbReference type="Proteomes" id="UP000442714"/>
    </source>
</evidence>
<dbReference type="RefSeq" id="WP_160602747.1">
    <property type="nucleotide sequence ID" value="NZ_WTYX01000001.1"/>
</dbReference>
<keyword evidence="1" id="KW-0408">Iron</keyword>
<dbReference type="SUPFAM" id="SSF50037">
    <property type="entry name" value="C-terminal domain of transcriptional repressors"/>
    <property type="match status" value="1"/>
</dbReference>
<evidence type="ECO:0000256" key="1">
    <source>
        <dbReference type="ARBA" id="ARBA00023004"/>
    </source>
</evidence>
<dbReference type="InterPro" id="IPR038157">
    <property type="entry name" value="FeoA_core_dom"/>
</dbReference>
<dbReference type="SMART" id="SM00899">
    <property type="entry name" value="FeoA"/>
    <property type="match status" value="1"/>
</dbReference>
<sequence length="84" mass="8769">MDSRTPTLDSLKPGVHATIISVDWDALASEEGKRLRALGIDEGAHVGIAHKGVFGGSDPIAITIGRMTIAVRKVHAAAMQVDPA</sequence>
<comment type="caution">
    <text evidence="3">The sequence shown here is derived from an EMBL/GenBank/DDBJ whole genome shotgun (WGS) entry which is preliminary data.</text>
</comment>
<dbReference type="AlphaFoldDB" id="A0A844ZP49"/>
<evidence type="ECO:0000259" key="2">
    <source>
        <dbReference type="SMART" id="SM00899"/>
    </source>
</evidence>
<accession>A0A844ZP49</accession>
<dbReference type="GO" id="GO:0046914">
    <property type="term" value="F:transition metal ion binding"/>
    <property type="evidence" value="ECO:0007669"/>
    <property type="project" value="InterPro"/>
</dbReference>
<dbReference type="EMBL" id="WTYX01000001">
    <property type="protein sequence ID" value="MXO89334.1"/>
    <property type="molecule type" value="Genomic_DNA"/>
</dbReference>
<dbReference type="InterPro" id="IPR007167">
    <property type="entry name" value="Fe-transptr_FeoA-like"/>
</dbReference>
<protein>
    <submittedName>
        <fullName evidence="3">Ferrous iron transport protein A</fullName>
    </submittedName>
</protein>
<dbReference type="Gene3D" id="2.30.30.90">
    <property type="match status" value="1"/>
</dbReference>
<reference evidence="3 4" key="1">
    <citation type="submission" date="2019-12" db="EMBL/GenBank/DDBJ databases">
        <title>Genomic-based taxomic classification of the family Erythrobacteraceae.</title>
        <authorList>
            <person name="Xu L."/>
        </authorList>
    </citation>
    <scope>NUCLEOTIDE SEQUENCE [LARGE SCALE GENOMIC DNA]</scope>
    <source>
        <strain evidence="3 4">KCTC 52763</strain>
    </source>
</reference>
<name>A0A844ZP49_9SPHN</name>
<feature type="domain" description="Ferrous iron transporter FeoA-like" evidence="2">
    <location>
        <begin position="6"/>
        <end position="83"/>
    </location>
</feature>
<dbReference type="Proteomes" id="UP000442714">
    <property type="component" value="Unassembled WGS sequence"/>
</dbReference>
<proteinExistence type="predicted"/>
<gene>
    <name evidence="3" type="ORF">GRI41_00685</name>
</gene>
<organism evidence="3 4">
    <name type="scientific">Pontixanthobacter aquaemixtae</name>
    <dbReference type="NCBI Taxonomy" id="1958940"/>
    <lineage>
        <taxon>Bacteria</taxon>
        <taxon>Pseudomonadati</taxon>
        <taxon>Pseudomonadota</taxon>
        <taxon>Alphaproteobacteria</taxon>
        <taxon>Sphingomonadales</taxon>
        <taxon>Erythrobacteraceae</taxon>
        <taxon>Pontixanthobacter</taxon>
    </lineage>
</organism>
<dbReference type="OrthoDB" id="7173531at2"/>
<dbReference type="Pfam" id="PF04023">
    <property type="entry name" value="FeoA"/>
    <property type="match status" value="1"/>
</dbReference>
<evidence type="ECO:0000313" key="3">
    <source>
        <dbReference type="EMBL" id="MXO89334.1"/>
    </source>
</evidence>